<dbReference type="Pfam" id="PF18913">
    <property type="entry name" value="FBPase_C"/>
    <property type="match status" value="1"/>
</dbReference>
<dbReference type="HAMAP" id="MF_01855">
    <property type="entry name" value="FBPase_class1"/>
    <property type="match status" value="1"/>
</dbReference>
<dbReference type="InterPro" id="IPR020548">
    <property type="entry name" value="Fructose_bisphosphatase_AS"/>
</dbReference>
<dbReference type="GO" id="GO:0042132">
    <property type="term" value="F:fructose 1,6-bisphosphate 1-phosphatase activity"/>
    <property type="evidence" value="ECO:0007669"/>
    <property type="project" value="UniProtKB-EC"/>
</dbReference>
<proteinExistence type="inferred from homology"/>
<dbReference type="InterPro" id="IPR033391">
    <property type="entry name" value="FBPase_N"/>
</dbReference>
<evidence type="ECO:0000256" key="3">
    <source>
        <dbReference type="ARBA" id="ARBA00010941"/>
    </source>
</evidence>
<evidence type="ECO:0000313" key="14">
    <source>
        <dbReference type="Proteomes" id="UP001484239"/>
    </source>
</evidence>
<feature type="binding site" evidence="9">
    <location>
        <begin position="119"/>
        <end position="122"/>
    </location>
    <ligand>
        <name>substrate</name>
    </ligand>
</feature>
<evidence type="ECO:0000313" key="13">
    <source>
        <dbReference type="EMBL" id="MEK9502038.1"/>
    </source>
</evidence>
<evidence type="ECO:0000259" key="12">
    <source>
        <dbReference type="Pfam" id="PF18913"/>
    </source>
</evidence>
<evidence type="ECO:0000256" key="2">
    <source>
        <dbReference type="ARBA" id="ARBA00005215"/>
    </source>
</evidence>
<gene>
    <name evidence="9 13" type="primary">fbp</name>
    <name evidence="13" type="ORF">WI372_13680</name>
</gene>
<keyword evidence="14" id="KW-1185">Reference proteome</keyword>
<evidence type="ECO:0000256" key="1">
    <source>
        <dbReference type="ARBA" id="ARBA00001273"/>
    </source>
</evidence>
<dbReference type="EC" id="3.1.3.11" evidence="9"/>
<keyword evidence="6 9" id="KW-0378">Hydrolase</keyword>
<evidence type="ECO:0000256" key="8">
    <source>
        <dbReference type="ARBA" id="ARBA00023277"/>
    </source>
</evidence>
<dbReference type="Pfam" id="PF00316">
    <property type="entry name" value="FBPase"/>
    <property type="match status" value="1"/>
</dbReference>
<evidence type="ECO:0000256" key="10">
    <source>
        <dbReference type="RuleBase" id="RU000508"/>
    </source>
</evidence>
<sequence>MLDTHIVTLSRHIVEQERRFPEATGQFTNVLFDLALAAKVIGREVNKAGIVDVIGRTDQVNVHGETVQKLDEYADLVVLNAMDHTGNLCCMASEEHEDVIAIPERFPTGEYVLMYDPLDGSSNIDVNVSIGTIFSIHRKVSKGPRGALEDCLQVGRRQVAAGYVVYGSSTMLVYTSGAGVHGFTLDPSIGEFVLSHPDVTLPDPPNRVYSVNEAYAPRWGEGQRAFVAELKEEGYTQRYIGSLVSDFHRTLLRGGIFMYPPDLRQPQGKLRLLYEAAPLAFIAEQAGGRASTGEIDIMDVVPTELHQRTPLFMGSKGMVDRAEEFLARDRAIL</sequence>
<comment type="caution">
    <text evidence="13">The sequence shown here is derived from an EMBL/GenBank/DDBJ whole genome shotgun (WGS) entry which is preliminary data.</text>
</comment>
<feature type="binding site" evidence="9">
    <location>
        <position position="94"/>
    </location>
    <ligand>
        <name>Mg(2+)</name>
        <dbReference type="ChEBI" id="CHEBI:18420"/>
        <label>1</label>
    </ligand>
</feature>
<dbReference type="PIRSF" id="PIRSF500210">
    <property type="entry name" value="FBPtase"/>
    <property type="match status" value="1"/>
</dbReference>
<dbReference type="Proteomes" id="UP001484239">
    <property type="component" value="Unassembled WGS sequence"/>
</dbReference>
<dbReference type="CDD" id="cd00354">
    <property type="entry name" value="FBPase"/>
    <property type="match status" value="1"/>
</dbReference>
<comment type="cofactor">
    <cofactor evidence="9">
        <name>Mg(2+)</name>
        <dbReference type="ChEBI" id="CHEBI:18420"/>
    </cofactor>
    <text evidence="9">Binds 2 magnesium ions per subunit.</text>
</comment>
<feature type="binding site" evidence="9">
    <location>
        <position position="239"/>
    </location>
    <ligand>
        <name>substrate</name>
    </ligand>
</feature>
<feature type="binding site" evidence="9">
    <location>
        <position position="116"/>
    </location>
    <ligand>
        <name>Mg(2+)</name>
        <dbReference type="ChEBI" id="CHEBI:18420"/>
        <label>1</label>
    </ligand>
</feature>
<feature type="binding site" evidence="9">
    <location>
        <position position="118"/>
    </location>
    <ligand>
        <name>Mg(2+)</name>
        <dbReference type="ChEBI" id="CHEBI:18420"/>
        <label>1</label>
    </ligand>
</feature>
<organism evidence="13 14">
    <name type="scientific">Gaopeijia maritima</name>
    <dbReference type="NCBI Taxonomy" id="3119007"/>
    <lineage>
        <taxon>Bacteria</taxon>
        <taxon>Pseudomonadati</taxon>
        <taxon>Gemmatimonadota</taxon>
        <taxon>Longimicrobiia</taxon>
        <taxon>Gaopeijiales</taxon>
        <taxon>Gaopeijiaceae</taxon>
        <taxon>Gaopeijia</taxon>
    </lineage>
</organism>
<evidence type="ECO:0000259" key="11">
    <source>
        <dbReference type="Pfam" id="PF00316"/>
    </source>
</evidence>
<comment type="similarity">
    <text evidence="3 9 10">Belongs to the FBPase class 1 family.</text>
</comment>
<accession>A0ABU9EBD8</accession>
<evidence type="ECO:0000256" key="7">
    <source>
        <dbReference type="ARBA" id="ARBA00022842"/>
    </source>
</evidence>
<name>A0ABU9EBD8_9BACT</name>
<dbReference type="InterPro" id="IPR028343">
    <property type="entry name" value="FBPtase"/>
</dbReference>
<keyword evidence="8 9" id="KW-0119">Carbohydrate metabolism</keyword>
<protein>
    <recommendedName>
        <fullName evidence="9">Fructose-1,6-bisphosphatase class 1</fullName>
        <shortName evidence="9">FBPase class 1</shortName>
        <ecNumber evidence="9">3.1.3.11</ecNumber>
    </recommendedName>
    <alternativeName>
        <fullName evidence="9">D-fructose-1,6-bisphosphate 1-phosphohydrolase class 1</fullName>
    </alternativeName>
</protein>
<dbReference type="Gene3D" id="3.30.540.10">
    <property type="entry name" value="Fructose-1,6-Bisphosphatase, subunit A, domain 1"/>
    <property type="match status" value="1"/>
</dbReference>
<dbReference type="PROSITE" id="PS00124">
    <property type="entry name" value="FBPASE"/>
    <property type="match status" value="1"/>
</dbReference>
<keyword evidence="7 9" id="KW-0460">Magnesium</keyword>
<evidence type="ECO:0000256" key="9">
    <source>
        <dbReference type="HAMAP-Rule" id="MF_01855"/>
    </source>
</evidence>
<feature type="binding site" evidence="9">
    <location>
        <position position="119"/>
    </location>
    <ligand>
        <name>Mg(2+)</name>
        <dbReference type="ChEBI" id="CHEBI:18420"/>
        <label>2</label>
    </ligand>
</feature>
<reference evidence="13 14" key="1">
    <citation type="submission" date="2024-02" db="EMBL/GenBank/DDBJ databases">
        <title>A novel Gemmatimonadota bacterium.</title>
        <authorList>
            <person name="Du Z.-J."/>
            <person name="Ye Y.-Q."/>
        </authorList>
    </citation>
    <scope>NUCLEOTIDE SEQUENCE [LARGE SCALE GENOMIC DNA]</scope>
    <source>
        <strain evidence="13 14">DH-20</strain>
    </source>
</reference>
<evidence type="ECO:0000256" key="4">
    <source>
        <dbReference type="ARBA" id="ARBA00022490"/>
    </source>
</evidence>
<feature type="domain" description="Fructose-1-6-bisphosphatase class I N-terminal" evidence="11">
    <location>
        <begin position="8"/>
        <end position="197"/>
    </location>
</feature>
<keyword evidence="4 9" id="KW-0963">Cytoplasm</keyword>
<evidence type="ECO:0000256" key="5">
    <source>
        <dbReference type="ARBA" id="ARBA00022723"/>
    </source>
</evidence>
<dbReference type="EMBL" id="JBBHLI010000009">
    <property type="protein sequence ID" value="MEK9502038.1"/>
    <property type="molecule type" value="Genomic_DNA"/>
</dbReference>
<comment type="catalytic activity">
    <reaction evidence="1 9">
        <text>beta-D-fructose 1,6-bisphosphate + H2O = beta-D-fructose 6-phosphate + phosphate</text>
        <dbReference type="Rhea" id="RHEA:11064"/>
        <dbReference type="ChEBI" id="CHEBI:15377"/>
        <dbReference type="ChEBI" id="CHEBI:32966"/>
        <dbReference type="ChEBI" id="CHEBI:43474"/>
        <dbReference type="ChEBI" id="CHEBI:57634"/>
        <dbReference type="EC" id="3.1.3.11"/>
    </reaction>
</comment>
<feature type="binding site" evidence="9">
    <location>
        <position position="269"/>
    </location>
    <ligand>
        <name>substrate</name>
    </ligand>
</feature>
<comment type="caution">
    <text evidence="9">Lacks conserved residue(s) required for the propagation of feature annotation.</text>
</comment>
<dbReference type="RefSeq" id="WP_405276847.1">
    <property type="nucleotide sequence ID" value="NZ_CP144380.1"/>
</dbReference>
<dbReference type="NCBIfam" id="NF006778">
    <property type="entry name" value="PRK09293.1-1"/>
    <property type="match status" value="1"/>
</dbReference>
<dbReference type="InterPro" id="IPR000146">
    <property type="entry name" value="FBPase_class-1"/>
</dbReference>
<dbReference type="PANTHER" id="PTHR11556">
    <property type="entry name" value="FRUCTOSE-1,6-BISPHOSPHATASE-RELATED"/>
    <property type="match status" value="1"/>
</dbReference>
<feature type="binding site" evidence="9">
    <location>
        <position position="212"/>
    </location>
    <ligand>
        <name>substrate</name>
    </ligand>
</feature>
<dbReference type="SUPFAM" id="SSF56655">
    <property type="entry name" value="Carbohydrate phosphatase"/>
    <property type="match status" value="1"/>
</dbReference>
<dbReference type="InterPro" id="IPR044015">
    <property type="entry name" value="FBPase_C_dom"/>
</dbReference>
<comment type="pathway">
    <text evidence="2">Carbohydrate biosynthesis; Calvin cycle.</text>
</comment>
<keyword evidence="5 9" id="KW-0479">Metal-binding</keyword>
<feature type="binding site" evidence="9">
    <location>
        <position position="275"/>
    </location>
    <ligand>
        <name>Mg(2+)</name>
        <dbReference type="ChEBI" id="CHEBI:18420"/>
        <label>2</label>
    </ligand>
</feature>
<dbReference type="PRINTS" id="PR00115">
    <property type="entry name" value="F16BPHPHTASE"/>
</dbReference>
<dbReference type="PIRSF" id="PIRSF000904">
    <property type="entry name" value="FBPtase_SBPase"/>
    <property type="match status" value="1"/>
</dbReference>
<feature type="binding site" evidence="9">
    <location>
        <position position="116"/>
    </location>
    <ligand>
        <name>Mg(2+)</name>
        <dbReference type="ChEBI" id="CHEBI:18420"/>
        <label>2</label>
    </ligand>
</feature>
<dbReference type="PANTHER" id="PTHR11556:SF35">
    <property type="entry name" value="SEDOHEPTULOSE-1,7-BISPHOSPHATASE, CHLOROPLASTIC"/>
    <property type="match status" value="1"/>
</dbReference>
<feature type="domain" description="Fructose-1-6-bisphosphatase class 1 C-terminal" evidence="12">
    <location>
        <begin position="206"/>
        <end position="326"/>
    </location>
</feature>
<comment type="subcellular location">
    <subcellularLocation>
        <location evidence="9">Cytoplasm</location>
    </subcellularLocation>
</comment>
<dbReference type="Gene3D" id="3.40.190.80">
    <property type="match status" value="1"/>
</dbReference>
<evidence type="ECO:0000256" key="6">
    <source>
        <dbReference type="ARBA" id="ARBA00022801"/>
    </source>
</evidence>
<comment type="subunit">
    <text evidence="9">Homotetramer.</text>
</comment>